<keyword evidence="1" id="KW-0472">Membrane</keyword>
<keyword evidence="1" id="KW-0812">Transmembrane</keyword>
<keyword evidence="1" id="KW-1133">Transmembrane helix</keyword>
<evidence type="ECO:0000256" key="1">
    <source>
        <dbReference type="SAM" id="Phobius"/>
    </source>
</evidence>
<feature type="transmembrane region" description="Helical" evidence="1">
    <location>
        <begin position="53"/>
        <end position="79"/>
    </location>
</feature>
<dbReference type="AlphaFoldDB" id="A0A1G7LNJ6"/>
<organism evidence="2 3">
    <name type="scientific">Cellulophaga baltica</name>
    <dbReference type="NCBI Taxonomy" id="76594"/>
    <lineage>
        <taxon>Bacteria</taxon>
        <taxon>Pseudomonadati</taxon>
        <taxon>Bacteroidota</taxon>
        <taxon>Flavobacteriia</taxon>
        <taxon>Flavobacteriales</taxon>
        <taxon>Flavobacteriaceae</taxon>
        <taxon>Cellulophaga</taxon>
    </lineage>
</organism>
<feature type="transmembrane region" description="Helical" evidence="1">
    <location>
        <begin position="6"/>
        <end position="32"/>
    </location>
</feature>
<name>A0A1G7LNJ6_9FLAO</name>
<dbReference type="eggNOG" id="ENOG5032ZVF">
    <property type="taxonomic scope" value="Bacteria"/>
</dbReference>
<dbReference type="RefSeq" id="WP_074539486.1">
    <property type="nucleotide sequence ID" value="NZ_FNBD01000020.1"/>
</dbReference>
<evidence type="ECO:0000313" key="2">
    <source>
        <dbReference type="EMBL" id="SDF51098.1"/>
    </source>
</evidence>
<dbReference type="EMBL" id="FNBD01000020">
    <property type="protein sequence ID" value="SDF51098.1"/>
    <property type="molecule type" value="Genomic_DNA"/>
</dbReference>
<accession>A0A1G7LNJ6</accession>
<gene>
    <name evidence="2" type="ORF">SAMN04487992_1202</name>
</gene>
<feature type="transmembrane region" description="Helical" evidence="1">
    <location>
        <begin position="122"/>
        <end position="145"/>
    </location>
</feature>
<evidence type="ECO:0000313" key="3">
    <source>
        <dbReference type="Proteomes" id="UP000182114"/>
    </source>
</evidence>
<sequence>MNIFSYILALFTSVGAMTMFSLIMSVISNCEFRENILLSKLMSGHSLNEKESLKYVILGWLAHFFLGGFFLVIYTYLWYNTALLQHALGSILFGIIIGILGILGWTMLFKMASNPPQINYKIYYMQLIVAHIHFSLGNFLIFSLLG</sequence>
<protein>
    <submittedName>
        <fullName evidence="2">Uncharacterized protein</fullName>
    </submittedName>
</protein>
<keyword evidence="3" id="KW-1185">Reference proteome</keyword>
<reference evidence="3" key="1">
    <citation type="submission" date="2016-10" db="EMBL/GenBank/DDBJ databases">
        <authorList>
            <person name="Varghese N."/>
            <person name="Submissions S."/>
        </authorList>
    </citation>
    <scope>NUCLEOTIDE SEQUENCE [LARGE SCALE GENOMIC DNA]</scope>
    <source>
        <strain evidence="3">DSM 24729</strain>
    </source>
</reference>
<feature type="transmembrane region" description="Helical" evidence="1">
    <location>
        <begin position="91"/>
        <end position="110"/>
    </location>
</feature>
<dbReference type="Proteomes" id="UP000182114">
    <property type="component" value="Unassembled WGS sequence"/>
</dbReference>
<proteinExistence type="predicted"/>